<dbReference type="Proteomes" id="UP000054359">
    <property type="component" value="Unassembled WGS sequence"/>
</dbReference>
<evidence type="ECO:0000256" key="1">
    <source>
        <dbReference type="ARBA" id="ARBA00023157"/>
    </source>
</evidence>
<feature type="domain" description="BRICHOS" evidence="3">
    <location>
        <begin position="3"/>
        <end position="95"/>
    </location>
</feature>
<dbReference type="OrthoDB" id="6433382at2759"/>
<evidence type="ECO:0000256" key="2">
    <source>
        <dbReference type="SAM" id="MobiDB-lite"/>
    </source>
</evidence>
<reference evidence="4 5" key="1">
    <citation type="submission" date="2013-11" db="EMBL/GenBank/DDBJ databases">
        <title>Genome sequencing of Stegodyphus mimosarum.</title>
        <authorList>
            <person name="Bechsgaard J."/>
        </authorList>
    </citation>
    <scope>NUCLEOTIDE SEQUENCE [LARGE SCALE GENOMIC DNA]</scope>
</reference>
<accession>A0A087TDK9</accession>
<dbReference type="InterPro" id="IPR007084">
    <property type="entry name" value="BRICHOS_dom"/>
</dbReference>
<sequence>MNPRTPAKSVTLYDFKQRTIAYKDLTNKECFLGRLTHETMNHESAVLHEVKNPVDSKPKILSLDPHKPALTPTEIRNIAGQKTAVFCRKMNTWLLRPLTTHKITKRDVSEEFEEQTYNRHGYHTVQYAHYGRETRRWYRNPSRTNTRNRTQIYQIPAENKNPRQSPEIPSETFNFDEISHQPVHDNHYYAGSYDTAPGKENIPRIPQIDHHSDNIPRRFGGSAHVHHFNFQMPEESNKANSHNGLPETKNSVLSNHPVNISDRKISNSILDSEGSAPVLEDPTATDLHSGYHVRSPHKFRDNYSSLFRKSTNGNLQDNSQHFVSNFNYGRNSVNNEIHKDIKETFPAVSENVKNSLKTSLGENTDLISSYQNSLPNKVENIVNTDHDKNISSIPFVPHQESRAEYLENLYAEFDNFSPTFKLETENLKLDKSHLSSRVKTDERIPNAKLYRESTTRNRNIETEALAEGKLHNINGYEPQIIDQVGSILSTTEDPDVSINVLEIPKISNKFDNLDNRAKLNIAGQNNENVRTVFERFYDLHGNYPSSSDNHNLNSSLQQLNGEEGHQFLIPNSHIFTKHISSRVDDYDNLKHQSNVSYPHITKLTIPTLHFFLNMKV</sequence>
<keyword evidence="5" id="KW-1185">Reference proteome</keyword>
<proteinExistence type="predicted"/>
<evidence type="ECO:0000259" key="3">
    <source>
        <dbReference type="PROSITE" id="PS50869"/>
    </source>
</evidence>
<keyword evidence="1" id="KW-1015">Disulfide bond</keyword>
<evidence type="ECO:0000313" key="5">
    <source>
        <dbReference type="Proteomes" id="UP000054359"/>
    </source>
</evidence>
<evidence type="ECO:0000313" key="4">
    <source>
        <dbReference type="EMBL" id="KFM63198.1"/>
    </source>
</evidence>
<gene>
    <name evidence="4" type="ORF">X975_23748</name>
</gene>
<organism evidence="4 5">
    <name type="scientific">Stegodyphus mimosarum</name>
    <name type="common">African social velvet spider</name>
    <dbReference type="NCBI Taxonomy" id="407821"/>
    <lineage>
        <taxon>Eukaryota</taxon>
        <taxon>Metazoa</taxon>
        <taxon>Ecdysozoa</taxon>
        <taxon>Arthropoda</taxon>
        <taxon>Chelicerata</taxon>
        <taxon>Arachnida</taxon>
        <taxon>Araneae</taxon>
        <taxon>Araneomorphae</taxon>
        <taxon>Entelegynae</taxon>
        <taxon>Eresoidea</taxon>
        <taxon>Eresidae</taxon>
        <taxon>Stegodyphus</taxon>
    </lineage>
</organism>
<name>A0A087TDK9_STEMI</name>
<dbReference type="AlphaFoldDB" id="A0A087TDK9"/>
<feature type="region of interest" description="Disordered" evidence="2">
    <location>
        <begin position="185"/>
        <end position="213"/>
    </location>
</feature>
<feature type="non-terminal residue" evidence="4">
    <location>
        <position position="616"/>
    </location>
</feature>
<protein>
    <recommendedName>
        <fullName evidence="3">BRICHOS domain-containing protein</fullName>
    </recommendedName>
</protein>
<dbReference type="PROSITE" id="PS50869">
    <property type="entry name" value="BRICHOS"/>
    <property type="match status" value="1"/>
</dbReference>
<dbReference type="EMBL" id="KK114734">
    <property type="protein sequence ID" value="KFM63198.1"/>
    <property type="molecule type" value="Genomic_DNA"/>
</dbReference>